<gene>
    <name evidence="1" type="ORF">BDA99DRAFT_514280</name>
</gene>
<reference evidence="1" key="2">
    <citation type="submission" date="2023-02" db="EMBL/GenBank/DDBJ databases">
        <authorList>
            <consortium name="DOE Joint Genome Institute"/>
            <person name="Mondo S.J."/>
            <person name="Chang Y."/>
            <person name="Wang Y."/>
            <person name="Ahrendt S."/>
            <person name="Andreopoulos W."/>
            <person name="Barry K."/>
            <person name="Beard J."/>
            <person name="Benny G.L."/>
            <person name="Blankenship S."/>
            <person name="Bonito G."/>
            <person name="Cuomo C."/>
            <person name="Desiro A."/>
            <person name="Gervers K.A."/>
            <person name="Hundley H."/>
            <person name="Kuo A."/>
            <person name="LaButti K."/>
            <person name="Lang B.F."/>
            <person name="Lipzen A."/>
            <person name="O'Donnell K."/>
            <person name="Pangilinan J."/>
            <person name="Reynolds N."/>
            <person name="Sandor L."/>
            <person name="Smith M.W."/>
            <person name="Tsang A."/>
            <person name="Grigoriev I.V."/>
            <person name="Stajich J.E."/>
            <person name="Spatafora J.W."/>
        </authorList>
    </citation>
    <scope>NUCLEOTIDE SEQUENCE</scope>
    <source>
        <strain evidence="1">RSA 2281</strain>
    </source>
</reference>
<accession>A0AAD5JXE7</accession>
<dbReference type="EMBL" id="JAIXMP010000018">
    <property type="protein sequence ID" value="KAI9258823.1"/>
    <property type="molecule type" value="Genomic_DNA"/>
</dbReference>
<comment type="caution">
    <text evidence="1">The sequence shown here is derived from an EMBL/GenBank/DDBJ whole genome shotgun (WGS) entry which is preliminary data.</text>
</comment>
<dbReference type="Gene3D" id="3.80.10.10">
    <property type="entry name" value="Ribonuclease Inhibitor"/>
    <property type="match status" value="1"/>
</dbReference>
<dbReference type="InterPro" id="IPR036047">
    <property type="entry name" value="F-box-like_dom_sf"/>
</dbReference>
<dbReference type="Gene3D" id="1.20.1280.50">
    <property type="match status" value="1"/>
</dbReference>
<evidence type="ECO:0008006" key="3">
    <source>
        <dbReference type="Google" id="ProtNLM"/>
    </source>
</evidence>
<name>A0AAD5JXE7_9FUNG</name>
<reference evidence="1" key="1">
    <citation type="journal article" date="2022" name="IScience">
        <title>Evolution of zygomycete secretomes and the origins of terrestrial fungal ecologies.</title>
        <authorList>
            <person name="Chang Y."/>
            <person name="Wang Y."/>
            <person name="Mondo S."/>
            <person name="Ahrendt S."/>
            <person name="Andreopoulos W."/>
            <person name="Barry K."/>
            <person name="Beard J."/>
            <person name="Benny G.L."/>
            <person name="Blankenship S."/>
            <person name="Bonito G."/>
            <person name="Cuomo C."/>
            <person name="Desiro A."/>
            <person name="Gervers K.A."/>
            <person name="Hundley H."/>
            <person name="Kuo A."/>
            <person name="LaButti K."/>
            <person name="Lang B.F."/>
            <person name="Lipzen A."/>
            <person name="O'Donnell K."/>
            <person name="Pangilinan J."/>
            <person name="Reynolds N."/>
            <person name="Sandor L."/>
            <person name="Smith M.E."/>
            <person name="Tsang A."/>
            <person name="Grigoriev I.V."/>
            <person name="Stajich J.E."/>
            <person name="Spatafora J.W."/>
        </authorList>
    </citation>
    <scope>NUCLEOTIDE SEQUENCE</scope>
    <source>
        <strain evidence="1">RSA 2281</strain>
    </source>
</reference>
<dbReference type="AlphaFoldDB" id="A0AAD5JXE7"/>
<keyword evidence="2" id="KW-1185">Reference proteome</keyword>
<organism evidence="1 2">
    <name type="scientific">Phascolomyces articulosus</name>
    <dbReference type="NCBI Taxonomy" id="60185"/>
    <lineage>
        <taxon>Eukaryota</taxon>
        <taxon>Fungi</taxon>
        <taxon>Fungi incertae sedis</taxon>
        <taxon>Mucoromycota</taxon>
        <taxon>Mucoromycotina</taxon>
        <taxon>Mucoromycetes</taxon>
        <taxon>Mucorales</taxon>
        <taxon>Lichtheimiaceae</taxon>
        <taxon>Phascolomyces</taxon>
    </lineage>
</organism>
<dbReference type="SUPFAM" id="SSF81383">
    <property type="entry name" value="F-box domain"/>
    <property type="match status" value="1"/>
</dbReference>
<dbReference type="PANTHER" id="PTHR13318">
    <property type="entry name" value="PARTNER OF PAIRED, ISOFORM B-RELATED"/>
    <property type="match status" value="1"/>
</dbReference>
<dbReference type="GO" id="GO:0019005">
    <property type="term" value="C:SCF ubiquitin ligase complex"/>
    <property type="evidence" value="ECO:0007669"/>
    <property type="project" value="TreeGrafter"/>
</dbReference>
<dbReference type="PANTHER" id="PTHR13318:SF190">
    <property type="entry name" value="PARTNER OF PAIRED, ISOFORM B"/>
    <property type="match status" value="1"/>
</dbReference>
<proteinExistence type="predicted"/>
<dbReference type="InterPro" id="IPR032675">
    <property type="entry name" value="LRR_dom_sf"/>
</dbReference>
<evidence type="ECO:0000313" key="1">
    <source>
        <dbReference type="EMBL" id="KAI9258823.1"/>
    </source>
</evidence>
<protein>
    <recommendedName>
        <fullName evidence="3">F-box domain-containing protein</fullName>
    </recommendedName>
</protein>
<evidence type="ECO:0000313" key="2">
    <source>
        <dbReference type="Proteomes" id="UP001209540"/>
    </source>
</evidence>
<dbReference type="GO" id="GO:0031146">
    <property type="term" value="P:SCF-dependent proteasomal ubiquitin-dependent protein catabolic process"/>
    <property type="evidence" value="ECO:0007669"/>
    <property type="project" value="TreeGrafter"/>
</dbReference>
<dbReference type="Proteomes" id="UP001209540">
    <property type="component" value="Unassembled WGS sequence"/>
</dbReference>
<sequence>MSDFLELFSYEINAKVLSFISQSDCLEAMRVCRTWFDLIPSFATELWQNVDMRSQVLKKNDCLLRCLGPNVQKIDMKYTQMNSVLQEFEKHDINIHSLRIFFCNCFETNFNNLGFFKLLKSSICLNQLSTLKLLSDFPANISLLEIADACPLLTHLTVYLHDYLVKPVPSSAMLIKENDDPPKQLNQLVFLHLDARFLFRTKMEPFLRLCPQLQVFMASGRSGFDKQDNDQIEGSVLNENIQPPFSETPNYMDFVHLLNICPELQVINWDDTQAYTRVNDDIFLSNLTHDLAPTLTATSGLQTFRMAYDRPNRAESVVAAIERCKDTLTLLKIHQQEAKPRLNFYAYIVMERSDYALDPDSTLEDWSGLSKVTLVRIKDLDISILTDNLAIHFAQFLSNHQHQNFGKINLTFRSQRLLTKRLIKILNETNVDHLSIKIQDIALYTIPEHLDVDDDVESIYGLLPRNFDTLARHPGLKDIRFYNIPISDQALLALGNNRGLEKISLISPNYRSNVATLSKEGLFDYASTNINEALECLELSSVAALDDDALVALSRIQSLHSLDITHCINVSDKGLKNFIDKMDPATFKRLDTSFYGCPLITKEGILYVQSKTTENSIMYFP</sequence>